<dbReference type="InterPro" id="IPR010426">
    <property type="entry name" value="MTTB_MeTrfase"/>
</dbReference>
<sequence length="525" mass="57303">MQDESWTDAVPKRSRPRRRRAGEPGQVRETNTHLHTPYITRGIPPYDLLSDEALTRIEAAADRILREIGIEIRGDDEAVRLFREAGADLRPVTGDAWNLRFEPGLIRSLLATAPARFTQMARNPDRSVEIGGDSVVFAPAYGSPFVMDLDRGRRYGTLEDFENLVRLGQSSPWLHHSGGTICEPTDIPVSTRHLDMVYAHMRYSDRAFLGSITAPERAADSIEMCRILFGSEVVDQNCVIMGNFNTTSPLVLDGVTTAGIRTYAAAGQGSIHLPFLLGGAVSPLTMAGAVAQCLAESMVSCALTQLVRPGAPALLAGFLSSMSLRTGSPTFGTPEPALGSLVMGQLARRLNLPLRCAGNFSTSKLPDGQAMQQAMMSMLSAVQSGAHYILHTAGFLDGLLSMSYEKFVMDCDMAGALHAYLRGLEVSDDTLGVDALAENGPGAHLFGTAHTLRHYETAYWDSALNDDQPFETWSEQGGEDHATRANTRWKQILRDYGPPPLDVATDEALRDFMARRKSELPVAWH</sequence>
<dbReference type="Gene3D" id="3.20.20.480">
    <property type="entry name" value="Trimethylamine methyltransferase-like"/>
    <property type="match status" value="1"/>
</dbReference>
<dbReference type="GO" id="GO:0015948">
    <property type="term" value="P:methanogenesis"/>
    <property type="evidence" value="ECO:0007669"/>
    <property type="project" value="UniProtKB-UniRule"/>
</dbReference>
<reference evidence="6 7" key="1">
    <citation type="submission" date="2019-06" db="EMBL/GenBank/DDBJ databases">
        <title>Paenimaribius caenipelagi gen. nov., sp. nov., isolated from a tidal flat.</title>
        <authorList>
            <person name="Yoon J.-H."/>
        </authorList>
    </citation>
    <scope>NUCLEOTIDE SEQUENCE [LARGE SCALE GENOMIC DNA]</scope>
    <source>
        <strain evidence="6 7">JBTF-M29</strain>
    </source>
</reference>
<dbReference type="OrthoDB" id="5713681at2"/>
<comment type="caution">
    <text evidence="6">The sequence shown here is derived from an EMBL/GenBank/DDBJ whole genome shotgun (WGS) entry which is preliminary data.</text>
</comment>
<dbReference type="AlphaFoldDB" id="A0A547Q944"/>
<evidence type="ECO:0000313" key="7">
    <source>
        <dbReference type="Proteomes" id="UP000318590"/>
    </source>
</evidence>
<evidence type="ECO:0000256" key="1">
    <source>
        <dbReference type="ARBA" id="ARBA00007137"/>
    </source>
</evidence>
<dbReference type="Proteomes" id="UP000318590">
    <property type="component" value="Unassembled WGS sequence"/>
</dbReference>
<evidence type="ECO:0000256" key="4">
    <source>
        <dbReference type="PIRNR" id="PIRNR037567"/>
    </source>
</evidence>
<accession>A0A547Q944</accession>
<dbReference type="Pfam" id="PF06253">
    <property type="entry name" value="MTTB"/>
    <property type="match status" value="1"/>
</dbReference>
<dbReference type="EMBL" id="VFSV01000004">
    <property type="protein sequence ID" value="TRD22883.1"/>
    <property type="molecule type" value="Genomic_DNA"/>
</dbReference>
<dbReference type="EC" id="2.1.1.-" evidence="4"/>
<dbReference type="RefSeq" id="WP_142833463.1">
    <property type="nucleotide sequence ID" value="NZ_VFSV01000004.1"/>
</dbReference>
<comment type="similarity">
    <text evidence="1 4">Belongs to the trimethylamine methyltransferase family.</text>
</comment>
<protein>
    <recommendedName>
        <fullName evidence="4">Methyltransferase</fullName>
        <ecNumber evidence="4">2.1.1.-</ecNumber>
    </recommendedName>
</protein>
<dbReference type="InterPro" id="IPR038601">
    <property type="entry name" value="MttB-like_sf"/>
</dbReference>
<organism evidence="6 7">
    <name type="scientific">Palleronia caenipelagi</name>
    <dbReference type="NCBI Taxonomy" id="2489174"/>
    <lineage>
        <taxon>Bacteria</taxon>
        <taxon>Pseudomonadati</taxon>
        <taxon>Pseudomonadota</taxon>
        <taxon>Alphaproteobacteria</taxon>
        <taxon>Rhodobacterales</taxon>
        <taxon>Roseobacteraceae</taxon>
        <taxon>Palleronia</taxon>
    </lineage>
</organism>
<keyword evidence="7" id="KW-1185">Reference proteome</keyword>
<evidence type="ECO:0000313" key="6">
    <source>
        <dbReference type="EMBL" id="TRD22883.1"/>
    </source>
</evidence>
<evidence type="ECO:0000256" key="2">
    <source>
        <dbReference type="ARBA" id="ARBA00022603"/>
    </source>
</evidence>
<feature type="region of interest" description="Disordered" evidence="5">
    <location>
        <begin position="1"/>
        <end position="35"/>
    </location>
</feature>
<dbReference type="GO" id="GO:0032259">
    <property type="term" value="P:methylation"/>
    <property type="evidence" value="ECO:0007669"/>
    <property type="project" value="UniProtKB-KW"/>
</dbReference>
<gene>
    <name evidence="6" type="ORF">FEV53_03660</name>
</gene>
<dbReference type="PIRSF" id="PIRSF037567">
    <property type="entry name" value="MTTB_MeTrfase"/>
    <property type="match status" value="1"/>
</dbReference>
<keyword evidence="3 4" id="KW-0808">Transferase</keyword>
<keyword evidence="2 6" id="KW-0489">Methyltransferase</keyword>
<dbReference type="GO" id="GO:0008168">
    <property type="term" value="F:methyltransferase activity"/>
    <property type="evidence" value="ECO:0007669"/>
    <property type="project" value="UniProtKB-KW"/>
</dbReference>
<evidence type="ECO:0000256" key="3">
    <source>
        <dbReference type="ARBA" id="ARBA00022679"/>
    </source>
</evidence>
<evidence type="ECO:0000256" key="5">
    <source>
        <dbReference type="SAM" id="MobiDB-lite"/>
    </source>
</evidence>
<name>A0A547Q944_9RHOB</name>
<proteinExistence type="inferred from homology"/>